<comment type="caution">
    <text evidence="1">The sequence shown here is derived from an EMBL/GenBank/DDBJ whole genome shotgun (WGS) entry which is preliminary data.</text>
</comment>
<proteinExistence type="predicted"/>
<protein>
    <submittedName>
        <fullName evidence="1">Uncharacterized protein</fullName>
    </submittedName>
</protein>
<organism evidence="1 2">
    <name type="scientific">Morganella morganii</name>
    <name type="common">Proteus morganii</name>
    <dbReference type="NCBI Taxonomy" id="582"/>
    <lineage>
        <taxon>Bacteria</taxon>
        <taxon>Pseudomonadati</taxon>
        <taxon>Pseudomonadota</taxon>
        <taxon>Gammaproteobacteria</taxon>
        <taxon>Enterobacterales</taxon>
        <taxon>Morganellaceae</taxon>
        <taxon>Morganella</taxon>
    </lineage>
</organism>
<reference evidence="1" key="1">
    <citation type="submission" date="2022-08" db="EMBL/GenBank/DDBJ databases">
        <authorList>
            <person name="Dale J.L."/>
        </authorList>
    </citation>
    <scope>NUCLEOTIDE SEQUENCE</scope>
    <source>
        <strain evidence="1">2022EL-00758</strain>
    </source>
</reference>
<accession>A0A9Q4GQL9</accession>
<dbReference type="RefSeq" id="WP_260249189.1">
    <property type="nucleotide sequence ID" value="NZ_JALMEJ010000003.1"/>
</dbReference>
<name>A0A9Q4GQL9_MORMO</name>
<dbReference type="AlphaFoldDB" id="A0A9Q4GQL9"/>
<evidence type="ECO:0000313" key="2">
    <source>
        <dbReference type="Proteomes" id="UP001076655"/>
    </source>
</evidence>
<dbReference type="EMBL" id="JAPNMI010000002">
    <property type="protein sequence ID" value="MCY0789041.1"/>
    <property type="molecule type" value="Genomic_DNA"/>
</dbReference>
<gene>
    <name evidence="1" type="ORF">N0392_04970</name>
</gene>
<evidence type="ECO:0000313" key="1">
    <source>
        <dbReference type="EMBL" id="MCY0789041.1"/>
    </source>
</evidence>
<dbReference type="Proteomes" id="UP001076655">
    <property type="component" value="Unassembled WGS sequence"/>
</dbReference>
<sequence length="182" mass="20243">MQTVIVCEAKKRAGQMDRNRTGNIVMKNGFIFVLSCLLIAGCKPDTLSEQSQKIRQFDGVYVCSISKSFNQIAIEQKNKHVFPSVMVKTTITVKDGVMTIHGMKSGDYVSHKMSVTEPPVTDDGRVLHSEVELRYKDGTIQEDFTKKYGIASVSEGDPFDKGFMQQLSSCRLSPDGVIPSQR</sequence>